<dbReference type="SUPFAM" id="SSF51735">
    <property type="entry name" value="NAD(P)-binding Rossmann-fold domains"/>
    <property type="match status" value="1"/>
</dbReference>
<dbReference type="PROSITE" id="PS00671">
    <property type="entry name" value="D_2_HYDROXYACID_DH_3"/>
    <property type="match status" value="1"/>
</dbReference>
<evidence type="ECO:0000256" key="2">
    <source>
        <dbReference type="ARBA" id="ARBA00023002"/>
    </source>
</evidence>
<keyword evidence="3" id="KW-0520">NAD</keyword>
<dbReference type="Pfam" id="PF02826">
    <property type="entry name" value="2-Hacid_dh_C"/>
    <property type="match status" value="1"/>
</dbReference>
<feature type="domain" description="D-isomer specific 2-hydroxyacid dehydrogenase NAD-binding" evidence="4">
    <location>
        <begin position="1"/>
        <end position="178"/>
    </location>
</feature>
<keyword evidence="2 5" id="KW-0560">Oxidoreductase</keyword>
<name>A0A645CUN2_9ZZZZ</name>
<dbReference type="InterPro" id="IPR050857">
    <property type="entry name" value="D-2-hydroxyacid_DH"/>
</dbReference>
<reference evidence="5" key="1">
    <citation type="submission" date="2019-08" db="EMBL/GenBank/DDBJ databases">
        <authorList>
            <person name="Kucharzyk K."/>
            <person name="Murdoch R.W."/>
            <person name="Higgins S."/>
            <person name="Loffler F."/>
        </authorList>
    </citation>
    <scope>NUCLEOTIDE SEQUENCE</scope>
</reference>
<dbReference type="EC" id="1.1.1.81" evidence="5"/>
<evidence type="ECO:0000256" key="1">
    <source>
        <dbReference type="ARBA" id="ARBA00005854"/>
    </source>
</evidence>
<dbReference type="InterPro" id="IPR036291">
    <property type="entry name" value="NAD(P)-bd_dom_sf"/>
</dbReference>
<dbReference type="InterPro" id="IPR006140">
    <property type="entry name" value="D-isomer_DH_NAD-bd"/>
</dbReference>
<evidence type="ECO:0000259" key="4">
    <source>
        <dbReference type="Pfam" id="PF02826"/>
    </source>
</evidence>
<evidence type="ECO:0000256" key="3">
    <source>
        <dbReference type="ARBA" id="ARBA00023027"/>
    </source>
</evidence>
<dbReference type="GO" id="GO:0016618">
    <property type="term" value="F:hydroxypyruvate reductase [NAD(P)H] activity"/>
    <property type="evidence" value="ECO:0007669"/>
    <property type="project" value="UniProtKB-EC"/>
</dbReference>
<organism evidence="5">
    <name type="scientific">bioreactor metagenome</name>
    <dbReference type="NCBI Taxonomy" id="1076179"/>
    <lineage>
        <taxon>unclassified sequences</taxon>
        <taxon>metagenomes</taxon>
        <taxon>ecological metagenomes</taxon>
    </lineage>
</organism>
<dbReference type="GO" id="GO:0051287">
    <property type="term" value="F:NAD binding"/>
    <property type="evidence" value="ECO:0007669"/>
    <property type="project" value="InterPro"/>
</dbReference>
<dbReference type="EMBL" id="VSSQ01030347">
    <property type="protein sequence ID" value="MPM80850.1"/>
    <property type="molecule type" value="Genomic_DNA"/>
</dbReference>
<keyword evidence="5" id="KW-0670">Pyruvate</keyword>
<sequence>MTLILALATDLARLDSETRKGNWTKVRDTTKAMEINQRVLGLVGIGNIGSRVAEYAHAFGMEVIAYDAYAKPGSQHAFIKMMDTVEEVFSQADVVSLHVPLTSETRHWVDKRLLSLMKETSFIINCARGGIIEEQDLYDALEAGKLAGAGLNCFEQEPIDLANPLLTLENVIVGPHSAGQTKDSIERMSLHAAIGIDEVLSGKKPSWPVNFR</sequence>
<gene>
    <name evidence="5" type="ORF">SDC9_127901</name>
</gene>
<dbReference type="PANTHER" id="PTHR42789:SF1">
    <property type="entry name" value="D-ISOMER SPECIFIC 2-HYDROXYACID DEHYDROGENASE FAMILY PROTEIN (AFU_ORTHOLOGUE AFUA_6G10090)"/>
    <property type="match status" value="1"/>
</dbReference>
<dbReference type="PANTHER" id="PTHR42789">
    <property type="entry name" value="D-ISOMER SPECIFIC 2-HYDROXYACID DEHYDROGENASE FAMILY PROTEIN (AFU_ORTHOLOGUE AFUA_6G10090)"/>
    <property type="match status" value="1"/>
</dbReference>
<protein>
    <submittedName>
        <fullName evidence="5">Hydroxypyruvate reductase</fullName>
        <ecNumber evidence="5">1.1.1.81</ecNumber>
    </submittedName>
</protein>
<comment type="caution">
    <text evidence="5">The sequence shown here is derived from an EMBL/GenBank/DDBJ whole genome shotgun (WGS) entry which is preliminary data.</text>
</comment>
<accession>A0A645CUN2</accession>
<dbReference type="AlphaFoldDB" id="A0A645CUN2"/>
<proteinExistence type="inferred from homology"/>
<dbReference type="Gene3D" id="3.40.50.720">
    <property type="entry name" value="NAD(P)-binding Rossmann-like Domain"/>
    <property type="match status" value="1"/>
</dbReference>
<evidence type="ECO:0000313" key="5">
    <source>
        <dbReference type="EMBL" id="MPM80850.1"/>
    </source>
</evidence>
<comment type="similarity">
    <text evidence="1">Belongs to the D-isomer specific 2-hydroxyacid dehydrogenase family.</text>
</comment>
<dbReference type="InterPro" id="IPR029753">
    <property type="entry name" value="D-isomer_DH_CS"/>
</dbReference>